<proteinExistence type="predicted"/>
<dbReference type="EMBL" id="BAABDL010000085">
    <property type="protein sequence ID" value="GAA4071525.1"/>
    <property type="molecule type" value="Genomic_DNA"/>
</dbReference>
<dbReference type="SUPFAM" id="SSF140652">
    <property type="entry name" value="YozE-like"/>
    <property type="match status" value="1"/>
</dbReference>
<keyword evidence="3" id="KW-1185">Reference proteome</keyword>
<dbReference type="RefSeq" id="WP_344912092.1">
    <property type="nucleotide sequence ID" value="NZ_BAABDL010000085.1"/>
</dbReference>
<comment type="caution">
    <text evidence="2">The sequence shown here is derived from an EMBL/GenBank/DDBJ whole genome shotgun (WGS) entry which is preliminary data.</text>
</comment>
<dbReference type="Proteomes" id="UP001501734">
    <property type="component" value="Unassembled WGS sequence"/>
</dbReference>
<protein>
    <submittedName>
        <fullName evidence="2">YozE family protein</fullName>
    </submittedName>
</protein>
<dbReference type="InterPro" id="IPR023089">
    <property type="entry name" value="YozE_SAM-like"/>
</dbReference>
<dbReference type="PIRSF" id="PIRSF037262">
    <property type="entry name" value="UCP037262"/>
    <property type="match status" value="1"/>
</dbReference>
<evidence type="ECO:0000313" key="2">
    <source>
        <dbReference type="EMBL" id="GAA4071525.1"/>
    </source>
</evidence>
<gene>
    <name evidence="2" type="ORF">GCM10022410_16460</name>
</gene>
<dbReference type="Pfam" id="PF06855">
    <property type="entry name" value="YozE_SAM_like"/>
    <property type="match status" value="1"/>
</dbReference>
<evidence type="ECO:0000259" key="1">
    <source>
        <dbReference type="Pfam" id="PF06855"/>
    </source>
</evidence>
<dbReference type="InterPro" id="IPR036806">
    <property type="entry name" value="YozE_SAM-like_sf"/>
</dbReference>
<name>A0ABP7VP47_9BACI</name>
<feature type="domain" description="YozE SAM-like" evidence="1">
    <location>
        <begin position="3"/>
        <end position="69"/>
    </location>
</feature>
<evidence type="ECO:0000313" key="3">
    <source>
        <dbReference type="Proteomes" id="UP001501734"/>
    </source>
</evidence>
<dbReference type="NCBIfam" id="NF010193">
    <property type="entry name" value="PRK13672.1"/>
    <property type="match status" value="1"/>
</dbReference>
<dbReference type="Gene3D" id="1.10.150.260">
    <property type="entry name" value="YozE SAM-like"/>
    <property type="match status" value="1"/>
</dbReference>
<accession>A0ABP7VP47</accession>
<organism evidence="2 3">
    <name type="scientific">Amphibacillus indicireducens</name>
    <dbReference type="NCBI Taxonomy" id="1076330"/>
    <lineage>
        <taxon>Bacteria</taxon>
        <taxon>Bacillati</taxon>
        <taxon>Bacillota</taxon>
        <taxon>Bacilli</taxon>
        <taxon>Bacillales</taxon>
        <taxon>Bacillaceae</taxon>
        <taxon>Amphibacillus</taxon>
    </lineage>
</organism>
<reference evidence="3" key="1">
    <citation type="journal article" date="2019" name="Int. J. Syst. Evol. Microbiol.">
        <title>The Global Catalogue of Microorganisms (GCM) 10K type strain sequencing project: providing services to taxonomists for standard genome sequencing and annotation.</title>
        <authorList>
            <consortium name="The Broad Institute Genomics Platform"/>
            <consortium name="The Broad Institute Genome Sequencing Center for Infectious Disease"/>
            <person name="Wu L."/>
            <person name="Ma J."/>
        </authorList>
    </citation>
    <scope>NUCLEOTIDE SEQUENCE [LARGE SCALE GENOMIC DNA]</scope>
    <source>
        <strain evidence="3">JCM 17250</strain>
    </source>
</reference>
<sequence>MPSFYKYMMQYRGANKNLAERKLADWMYHDHDFPKQSESYDEISQYLEWTSPFNEAITLFDQLWDDYLETKH</sequence>
<dbReference type="InterPro" id="IPR010673">
    <property type="entry name" value="UPF0346"/>
</dbReference>